<sequence>MEILEQQLTDAYRVSRWSGVRGDVLDDPLQDRTERIADLEARLDQLETDRIKLPFITEHRRKIGVIPQVQHLLQRSRRHRSRVLPPDLNLSRRPALVIGGEGPFPSWPGSAPTASSSEPLRLGRPGVATLDVAAVPRQRRVTS</sequence>
<proteinExistence type="predicted"/>
<evidence type="ECO:0000313" key="2">
    <source>
        <dbReference type="EMBL" id="KOG08227.1"/>
    </source>
</evidence>
<feature type="region of interest" description="Disordered" evidence="1">
    <location>
        <begin position="101"/>
        <end position="123"/>
    </location>
</feature>
<reference evidence="2 3" key="1">
    <citation type="submission" date="2015-06" db="EMBL/GenBank/DDBJ databases">
        <authorList>
            <person name="Hoefler B.C."/>
            <person name="Straight P.D."/>
        </authorList>
    </citation>
    <scope>NUCLEOTIDE SEQUENCE [LARGE SCALE GENOMIC DNA]</scope>
    <source>
        <strain evidence="2 3">NRRL 3427</strain>
    </source>
</reference>
<evidence type="ECO:0000256" key="1">
    <source>
        <dbReference type="SAM" id="MobiDB-lite"/>
    </source>
</evidence>
<protein>
    <submittedName>
        <fullName evidence="2">Uncharacterized protein</fullName>
    </submittedName>
</protein>
<comment type="caution">
    <text evidence="2">The sequence shown here is derived from an EMBL/GenBank/DDBJ whole genome shotgun (WGS) entry which is preliminary data.</text>
</comment>
<dbReference type="Proteomes" id="UP000037023">
    <property type="component" value="Unassembled WGS sequence"/>
</dbReference>
<organism evidence="2 3">
    <name type="scientific">Streptomyces viridochromogenes</name>
    <dbReference type="NCBI Taxonomy" id="1938"/>
    <lineage>
        <taxon>Bacteria</taxon>
        <taxon>Bacillati</taxon>
        <taxon>Actinomycetota</taxon>
        <taxon>Actinomycetes</taxon>
        <taxon>Kitasatosporales</taxon>
        <taxon>Streptomycetaceae</taxon>
        <taxon>Streptomyces</taxon>
    </lineage>
</organism>
<accession>A0A0L8J3A5</accession>
<dbReference type="AlphaFoldDB" id="A0A0L8J3A5"/>
<name>A0A0L8J3A5_STRVR</name>
<evidence type="ECO:0000313" key="3">
    <source>
        <dbReference type="Proteomes" id="UP000037023"/>
    </source>
</evidence>
<dbReference type="EMBL" id="LGUP01000410">
    <property type="protein sequence ID" value="KOG08227.1"/>
    <property type="molecule type" value="Genomic_DNA"/>
</dbReference>
<gene>
    <name evidence="2" type="ORF">ADK34_39350</name>
</gene>